<dbReference type="Gene3D" id="3.40.50.1820">
    <property type="entry name" value="alpha/beta hydrolase"/>
    <property type="match status" value="1"/>
</dbReference>
<comment type="caution">
    <text evidence="2">The sequence shown here is derived from an EMBL/GenBank/DDBJ whole genome shotgun (WGS) entry which is preliminary data.</text>
</comment>
<evidence type="ECO:0000259" key="1">
    <source>
        <dbReference type="SMART" id="SM00824"/>
    </source>
</evidence>
<evidence type="ECO:0000313" key="3">
    <source>
        <dbReference type="Proteomes" id="UP001230504"/>
    </source>
</evidence>
<dbReference type="SUPFAM" id="SSF53474">
    <property type="entry name" value="alpha/beta-Hydrolases"/>
    <property type="match status" value="1"/>
</dbReference>
<dbReference type="AlphaFoldDB" id="A0AAD8UYL5"/>
<reference evidence="2" key="1">
    <citation type="submission" date="2021-06" db="EMBL/GenBank/DDBJ databases">
        <title>Comparative genomics, transcriptomics and evolutionary studies reveal genomic signatures of adaptation to plant cell wall in hemibiotrophic fungi.</title>
        <authorList>
            <consortium name="DOE Joint Genome Institute"/>
            <person name="Baroncelli R."/>
            <person name="Diaz J.F."/>
            <person name="Benocci T."/>
            <person name="Peng M."/>
            <person name="Battaglia E."/>
            <person name="Haridas S."/>
            <person name="Andreopoulos W."/>
            <person name="Labutti K."/>
            <person name="Pangilinan J."/>
            <person name="Floch G.L."/>
            <person name="Makela M.R."/>
            <person name="Henrissat B."/>
            <person name="Grigoriev I.V."/>
            <person name="Crouch J.A."/>
            <person name="De Vries R.P."/>
            <person name="Sukno S.A."/>
            <person name="Thon M.R."/>
        </authorList>
    </citation>
    <scope>NUCLEOTIDE SEQUENCE</scope>
    <source>
        <strain evidence="2">CBS 125086</strain>
    </source>
</reference>
<dbReference type="InterPro" id="IPR020802">
    <property type="entry name" value="TesA-like"/>
</dbReference>
<gene>
    <name evidence="2" type="ORF">LY79DRAFT_674985</name>
</gene>
<accession>A0AAD8UYL5</accession>
<keyword evidence="3" id="KW-1185">Reference proteome</keyword>
<dbReference type="GO" id="GO:0016787">
    <property type="term" value="F:hydrolase activity"/>
    <property type="evidence" value="ECO:0007669"/>
    <property type="project" value="UniProtKB-KW"/>
</dbReference>
<dbReference type="InterPro" id="IPR001031">
    <property type="entry name" value="Thioesterase"/>
</dbReference>
<dbReference type="SMART" id="SM00824">
    <property type="entry name" value="PKS_TE"/>
    <property type="match status" value="1"/>
</dbReference>
<protein>
    <submittedName>
        <fullName evidence="2">Alpha/Beta hydrolase protein</fullName>
    </submittedName>
</protein>
<sequence>MDAQPSSKGACPNDFTDLLQLAEHVLATDASMDAVLVTIMRAGVLIQYAASNPEILSSKAPICAAAVCGGLLNAVTFLSAHDMASLHQSSLDSIRMVFRLCQVVDLRTKSIYNGPGSWGWYVSGVDATRLQSFLDSYHETQSTAQNEKMKIAGTGLEESWHTVVGPPPVLEHFFSTNQLVKTLPSSKLRIRGVLHVISDVTQAEIDHITAGMTSVLAMLDSPVPRANVDLISISQGGLLSAPTWRSLLSLIVRDMLGQPLNITKGLGDLKLALKDAISLRLFCVGPSVHIPTMCAYLEFDCDKILSVEKEPKSPYPNAPESGQISEEVAVVNKDESESLDTLTNISAQTARMPSPTISKARSTTTLTGCDEVATKPSVVSPGVTTGGPKANIVLLHGRKASGPTPLFLFPDITGGALNYMFLQPLPDDRALYVLESPYLDSGESFTCGVEKVSALFKQAIVDAHPAGNFFLAGYSVGAVYAYETARQLIAEGHSVQGLLLFDMAVPLLRPNPDVLPAIKLLFSPPMLKSSISANPAVQRSQEAHMAHMVRSVAEYDPLPMPSDRRPSRVWLLWCSRSVIERLGDDDCKYLGQSGFVMEQVPGFLESPAIGPLAWITAPGKPPGPNGWDRLVGGQVKCDSIDADHFSMLVTPDVAKFQKAIQDGLVYCSGV</sequence>
<dbReference type="Pfam" id="PF16073">
    <property type="entry name" value="SAT"/>
    <property type="match status" value="1"/>
</dbReference>
<feature type="domain" description="Thioesterase TesA-like" evidence="1">
    <location>
        <begin position="413"/>
        <end position="664"/>
    </location>
</feature>
<dbReference type="GeneID" id="85448624"/>
<dbReference type="EMBL" id="JAHLJV010000167">
    <property type="protein sequence ID" value="KAK1566046.1"/>
    <property type="molecule type" value="Genomic_DNA"/>
</dbReference>
<evidence type="ECO:0000313" key="2">
    <source>
        <dbReference type="EMBL" id="KAK1566046.1"/>
    </source>
</evidence>
<organism evidence="2 3">
    <name type="scientific">Colletotrichum navitas</name>
    <dbReference type="NCBI Taxonomy" id="681940"/>
    <lineage>
        <taxon>Eukaryota</taxon>
        <taxon>Fungi</taxon>
        <taxon>Dikarya</taxon>
        <taxon>Ascomycota</taxon>
        <taxon>Pezizomycotina</taxon>
        <taxon>Sordariomycetes</taxon>
        <taxon>Hypocreomycetidae</taxon>
        <taxon>Glomerellales</taxon>
        <taxon>Glomerellaceae</taxon>
        <taxon>Colletotrichum</taxon>
        <taxon>Colletotrichum graminicola species complex</taxon>
    </lineage>
</organism>
<dbReference type="Pfam" id="PF00975">
    <property type="entry name" value="Thioesterase"/>
    <property type="match status" value="1"/>
</dbReference>
<proteinExistence type="predicted"/>
<dbReference type="InterPro" id="IPR032088">
    <property type="entry name" value="SAT"/>
</dbReference>
<dbReference type="Proteomes" id="UP001230504">
    <property type="component" value="Unassembled WGS sequence"/>
</dbReference>
<keyword evidence="2" id="KW-0378">Hydrolase</keyword>
<dbReference type="InterPro" id="IPR029058">
    <property type="entry name" value="AB_hydrolase_fold"/>
</dbReference>
<dbReference type="RefSeq" id="XP_060407280.1">
    <property type="nucleotide sequence ID" value="XM_060564384.1"/>
</dbReference>
<name>A0AAD8UYL5_9PEZI</name>